<dbReference type="OrthoDB" id="6262491at2759"/>
<dbReference type="InterPro" id="IPR036322">
    <property type="entry name" value="WD40_repeat_dom_sf"/>
</dbReference>
<dbReference type="Gene3D" id="2.130.10.10">
    <property type="entry name" value="YVTN repeat-like/Quinoprotein amine dehydrogenase"/>
    <property type="match status" value="2"/>
</dbReference>
<dbReference type="PANTHER" id="PTHR22847">
    <property type="entry name" value="WD40 REPEAT PROTEIN"/>
    <property type="match status" value="1"/>
</dbReference>
<dbReference type="PROSITE" id="PS50082">
    <property type="entry name" value="WD_REPEATS_2"/>
    <property type="match status" value="3"/>
</dbReference>
<dbReference type="PANTHER" id="PTHR22847:SF637">
    <property type="entry name" value="WD REPEAT DOMAIN 5B"/>
    <property type="match status" value="1"/>
</dbReference>
<dbReference type="Pfam" id="PF00400">
    <property type="entry name" value="WD40"/>
    <property type="match status" value="2"/>
</dbReference>
<name>A0A7R8W425_9CRUS</name>
<accession>A0A7R8W425</accession>
<organism evidence="3">
    <name type="scientific">Cyprideis torosa</name>
    <dbReference type="NCBI Taxonomy" id="163714"/>
    <lineage>
        <taxon>Eukaryota</taxon>
        <taxon>Metazoa</taxon>
        <taxon>Ecdysozoa</taxon>
        <taxon>Arthropoda</taxon>
        <taxon>Crustacea</taxon>
        <taxon>Oligostraca</taxon>
        <taxon>Ostracoda</taxon>
        <taxon>Podocopa</taxon>
        <taxon>Podocopida</taxon>
        <taxon>Cytherocopina</taxon>
        <taxon>Cytheroidea</taxon>
        <taxon>Cytherideidae</taxon>
        <taxon>Cyprideis</taxon>
    </lineage>
</organism>
<gene>
    <name evidence="3" type="ORF">CTOB1V02_LOCUS1952</name>
</gene>
<proteinExistence type="predicted"/>
<dbReference type="InterPro" id="IPR001680">
    <property type="entry name" value="WD40_rpt"/>
</dbReference>
<evidence type="ECO:0000313" key="3">
    <source>
        <dbReference type="EMBL" id="CAD7223980.1"/>
    </source>
</evidence>
<dbReference type="GO" id="GO:1990234">
    <property type="term" value="C:transferase complex"/>
    <property type="evidence" value="ECO:0007669"/>
    <property type="project" value="UniProtKB-ARBA"/>
</dbReference>
<evidence type="ECO:0000256" key="1">
    <source>
        <dbReference type="ARBA" id="ARBA00022574"/>
    </source>
</evidence>
<dbReference type="SMART" id="SM00320">
    <property type="entry name" value="WD40"/>
    <property type="match status" value="5"/>
</dbReference>
<dbReference type="SUPFAM" id="SSF50978">
    <property type="entry name" value="WD40 repeat-like"/>
    <property type="match status" value="1"/>
</dbReference>
<keyword evidence="1" id="KW-0853">WD repeat</keyword>
<reference evidence="3" key="1">
    <citation type="submission" date="2020-11" db="EMBL/GenBank/DDBJ databases">
        <authorList>
            <person name="Tran Van P."/>
        </authorList>
    </citation>
    <scope>NUCLEOTIDE SEQUENCE</scope>
</reference>
<protein>
    <submittedName>
        <fullName evidence="3">Uncharacterized protein</fullName>
    </submittedName>
</protein>
<keyword evidence="2" id="KW-0677">Repeat</keyword>
<dbReference type="AlphaFoldDB" id="A0A7R8W425"/>
<dbReference type="PROSITE" id="PS50294">
    <property type="entry name" value="WD_REPEATS_REGION"/>
    <property type="match status" value="1"/>
</dbReference>
<dbReference type="EMBL" id="OB660284">
    <property type="protein sequence ID" value="CAD7223980.1"/>
    <property type="molecule type" value="Genomic_DNA"/>
</dbReference>
<evidence type="ECO:0000256" key="2">
    <source>
        <dbReference type="ARBA" id="ARBA00022737"/>
    </source>
</evidence>
<sequence length="292" mass="32772">MSLTIVAKCKDSDKHAEDVEFVTEWPFGGNFYSGGDDGKLKIWNRDLTLKHSQKLHEYRVYHAAFTHDSIYTCSNSPFIKEWTHLGPDGLVPKRQLEGHEDSVRKLRIGRTKLVSGGDDGQVRMWYTETGKCEAFMPVIEEVWDLKVDGDFIFTVRDRGISIWQTCEADQRSQHCGTLEARAPIALTPNTIYGLDKETSTKILGFKRGGQWEQIITIEASDRIIKAIALRDDVIYSGGYDKTLKAWDRKTNQLLASCEMEAEVSAIAAVGKSHVLVGLQGGSLVLLDFKKTA</sequence>
<dbReference type="InterPro" id="IPR015943">
    <property type="entry name" value="WD40/YVTN_repeat-like_dom_sf"/>
</dbReference>